<dbReference type="AlphaFoldDB" id="A0A660SEQ2"/>
<reference evidence="1 2" key="1">
    <citation type="submission" date="2018-06" db="EMBL/GenBank/DDBJ databases">
        <title>Extensive metabolic versatility and redundancy in microbially diverse, dynamic hydrothermal sediments.</title>
        <authorList>
            <person name="Dombrowski N."/>
            <person name="Teske A."/>
            <person name="Baker B.J."/>
        </authorList>
    </citation>
    <scope>NUCLEOTIDE SEQUENCE [LARGE SCALE GENOMIC DNA]</scope>
    <source>
        <strain evidence="1">B36_G15</strain>
    </source>
</reference>
<dbReference type="Proteomes" id="UP000268469">
    <property type="component" value="Unassembled WGS sequence"/>
</dbReference>
<protein>
    <recommendedName>
        <fullName evidence="3">Aspartate racemase</fullName>
    </recommendedName>
</protein>
<dbReference type="Gene3D" id="3.40.50.1860">
    <property type="match status" value="1"/>
</dbReference>
<dbReference type="GO" id="GO:0016855">
    <property type="term" value="F:racemase and epimerase activity, acting on amino acids and derivatives"/>
    <property type="evidence" value="ECO:0007669"/>
    <property type="project" value="InterPro"/>
</dbReference>
<name>A0A660SEQ2_UNCW3</name>
<evidence type="ECO:0000313" key="2">
    <source>
        <dbReference type="Proteomes" id="UP000268469"/>
    </source>
</evidence>
<dbReference type="InterPro" id="IPR001920">
    <property type="entry name" value="Asp/Glu_race"/>
</dbReference>
<comment type="caution">
    <text evidence="1">The sequence shown here is derived from an EMBL/GenBank/DDBJ whole genome shotgun (WGS) entry which is preliminary data.</text>
</comment>
<sequence>MKKIGIVGGLGPEATIEYYRLQDYIHEKLIRKIYEETKQGLLRIIRYHGLHREEWSEVFGGD</sequence>
<gene>
    <name evidence="1" type="ORF">DRP53_08710</name>
</gene>
<dbReference type="EMBL" id="QNBE01000095">
    <property type="protein sequence ID" value="RKX69265.1"/>
    <property type="molecule type" value="Genomic_DNA"/>
</dbReference>
<accession>A0A660SEQ2</accession>
<proteinExistence type="predicted"/>
<evidence type="ECO:0000313" key="1">
    <source>
        <dbReference type="EMBL" id="RKX69265.1"/>
    </source>
</evidence>
<evidence type="ECO:0008006" key="3">
    <source>
        <dbReference type="Google" id="ProtNLM"/>
    </source>
</evidence>
<organism evidence="1 2">
    <name type="scientific">candidate division WOR-3 bacterium</name>
    <dbReference type="NCBI Taxonomy" id="2052148"/>
    <lineage>
        <taxon>Bacteria</taxon>
        <taxon>Bacteria division WOR-3</taxon>
    </lineage>
</organism>
<dbReference type="SUPFAM" id="SSF53681">
    <property type="entry name" value="Aspartate/glutamate racemase"/>
    <property type="match status" value="1"/>
</dbReference>